<dbReference type="AlphaFoldDB" id="A0A1I7T9G7"/>
<evidence type="ECO:0000256" key="1">
    <source>
        <dbReference type="ARBA" id="ARBA00022722"/>
    </source>
</evidence>
<sequence>MSPQEVHDVYSQLVIPEDILKENGYLYFEEEQSKRPKYKKDKWSVFSFMPDNGSFLFLKTNSLLILSDSTRKCTRCSRLFNRKSTFFSPNVCRFHPLKTENKNGVIYHSCCLKRFPSIGCQTHPSHVHQQPSESALDQFVQAPKPVSTRDFRSNKVNLVFGLDVEMIHTENGLEAARISLVDVNRRVMIDEYIKPEGKIVHLNTEFSGIKSFHLEKAKSLEQIHNLLFQFMNRSSVLVGHGLSNDLKVLRLVHLNVIDTALLIRSENGNMQSLKTIAKSYLNENIQWKEGGHDSVEDSITCLRIVEKLIHVLIQPIY</sequence>
<dbReference type="Proteomes" id="UP000095282">
    <property type="component" value="Unplaced"/>
</dbReference>
<dbReference type="SMART" id="SM00479">
    <property type="entry name" value="EXOIII"/>
    <property type="match status" value="1"/>
</dbReference>
<dbReference type="PANTHER" id="PTHR12801">
    <property type="entry name" value="RNA EXONUCLEASE REXO1 / RECO3 FAMILY MEMBER-RELATED"/>
    <property type="match status" value="1"/>
</dbReference>
<dbReference type="InterPro" id="IPR036397">
    <property type="entry name" value="RNaseH_sf"/>
</dbReference>
<dbReference type="GO" id="GO:0003676">
    <property type="term" value="F:nucleic acid binding"/>
    <property type="evidence" value="ECO:0007669"/>
    <property type="project" value="InterPro"/>
</dbReference>
<keyword evidence="2" id="KW-0378">Hydrolase</keyword>
<dbReference type="CDD" id="cd06145">
    <property type="entry name" value="REX1_like"/>
    <property type="match status" value="1"/>
</dbReference>
<dbReference type="STRING" id="1561998.A0A1I7T9G7"/>
<evidence type="ECO:0000313" key="6">
    <source>
        <dbReference type="WBParaSite" id="Csp11.Scaffold555.g3740.t1"/>
    </source>
</evidence>
<evidence type="ECO:0000256" key="2">
    <source>
        <dbReference type="ARBA" id="ARBA00022801"/>
    </source>
</evidence>
<reference evidence="6" key="1">
    <citation type="submission" date="2016-11" db="UniProtKB">
        <authorList>
            <consortium name="WormBaseParasite"/>
        </authorList>
    </citation>
    <scope>IDENTIFICATION</scope>
</reference>
<accession>A0A1I7T9G7</accession>
<dbReference type="InterPro" id="IPR047021">
    <property type="entry name" value="REXO1/3/4-like"/>
</dbReference>
<evidence type="ECO:0000259" key="4">
    <source>
        <dbReference type="SMART" id="SM00479"/>
    </source>
</evidence>
<dbReference type="SUPFAM" id="SSF53098">
    <property type="entry name" value="Ribonuclease H-like"/>
    <property type="match status" value="1"/>
</dbReference>
<name>A0A1I7T9G7_9PELO</name>
<dbReference type="Gene3D" id="3.30.420.10">
    <property type="entry name" value="Ribonuclease H-like superfamily/Ribonuclease H"/>
    <property type="match status" value="1"/>
</dbReference>
<dbReference type="Pfam" id="PF00929">
    <property type="entry name" value="RNase_T"/>
    <property type="match status" value="1"/>
</dbReference>
<dbReference type="eggNOG" id="KOG2248">
    <property type="taxonomic scope" value="Eukaryota"/>
</dbReference>
<evidence type="ECO:0000256" key="3">
    <source>
        <dbReference type="ARBA" id="ARBA00022839"/>
    </source>
</evidence>
<dbReference type="GO" id="GO:0005634">
    <property type="term" value="C:nucleus"/>
    <property type="evidence" value="ECO:0007669"/>
    <property type="project" value="TreeGrafter"/>
</dbReference>
<keyword evidence="5" id="KW-1185">Reference proteome</keyword>
<proteinExistence type="predicted"/>
<dbReference type="PANTHER" id="PTHR12801:SF153">
    <property type="entry name" value="EXONUCLEASE DOMAIN-CONTAINING PROTEIN"/>
    <property type="match status" value="1"/>
</dbReference>
<feature type="domain" description="Exonuclease" evidence="4">
    <location>
        <begin position="158"/>
        <end position="314"/>
    </location>
</feature>
<organism evidence="5 6">
    <name type="scientific">Caenorhabditis tropicalis</name>
    <dbReference type="NCBI Taxonomy" id="1561998"/>
    <lineage>
        <taxon>Eukaryota</taxon>
        <taxon>Metazoa</taxon>
        <taxon>Ecdysozoa</taxon>
        <taxon>Nematoda</taxon>
        <taxon>Chromadorea</taxon>
        <taxon>Rhabditida</taxon>
        <taxon>Rhabditina</taxon>
        <taxon>Rhabditomorpha</taxon>
        <taxon>Rhabditoidea</taxon>
        <taxon>Rhabditidae</taxon>
        <taxon>Peloderinae</taxon>
        <taxon>Caenorhabditis</taxon>
    </lineage>
</organism>
<dbReference type="InterPro" id="IPR034922">
    <property type="entry name" value="REX1-like_exo"/>
</dbReference>
<dbReference type="GO" id="GO:0004527">
    <property type="term" value="F:exonuclease activity"/>
    <property type="evidence" value="ECO:0007669"/>
    <property type="project" value="UniProtKB-KW"/>
</dbReference>
<protein>
    <submittedName>
        <fullName evidence="6">Exonuclease domain-containing protein</fullName>
    </submittedName>
</protein>
<dbReference type="InterPro" id="IPR013520">
    <property type="entry name" value="Ribonucl_H"/>
</dbReference>
<dbReference type="WBParaSite" id="Csp11.Scaffold555.g3740.t1">
    <property type="protein sequence ID" value="Csp11.Scaffold555.g3740.t1"/>
    <property type="gene ID" value="Csp11.Scaffold555.g3740"/>
</dbReference>
<dbReference type="InterPro" id="IPR012337">
    <property type="entry name" value="RNaseH-like_sf"/>
</dbReference>
<evidence type="ECO:0000313" key="5">
    <source>
        <dbReference type="Proteomes" id="UP000095282"/>
    </source>
</evidence>
<keyword evidence="3" id="KW-0269">Exonuclease</keyword>
<keyword evidence="1" id="KW-0540">Nuclease</keyword>